<evidence type="ECO:0000313" key="11">
    <source>
        <dbReference type="EMBL" id="CAL4773326.1"/>
    </source>
</evidence>
<feature type="transmembrane region" description="Helical" evidence="7">
    <location>
        <begin position="640"/>
        <end position="658"/>
    </location>
</feature>
<dbReference type="EMBL" id="CAMXCT010001037">
    <property type="protein sequence ID" value="CAI3986014.1"/>
    <property type="molecule type" value="Genomic_DNA"/>
</dbReference>
<feature type="chain" id="PRO_5043272147" description="GAIN-B domain-containing protein" evidence="8">
    <location>
        <begin position="24"/>
        <end position="801"/>
    </location>
</feature>
<evidence type="ECO:0000313" key="10">
    <source>
        <dbReference type="EMBL" id="CAI3986014.1"/>
    </source>
</evidence>
<feature type="signal peptide" evidence="8">
    <location>
        <begin position="1"/>
        <end position="23"/>
    </location>
</feature>
<evidence type="ECO:0000256" key="8">
    <source>
        <dbReference type="SAM" id="SignalP"/>
    </source>
</evidence>
<dbReference type="Gene3D" id="2.60.220.50">
    <property type="match status" value="1"/>
</dbReference>
<dbReference type="EMBL" id="CAMXCT020001037">
    <property type="protein sequence ID" value="CAL1139389.1"/>
    <property type="molecule type" value="Genomic_DNA"/>
</dbReference>
<evidence type="ECO:0000259" key="9">
    <source>
        <dbReference type="PROSITE" id="PS50221"/>
    </source>
</evidence>
<sequence>MVNPLASHGLLLVLLVAVAGAVASAITSPIHVLNDPAIVDADEEGIHLVTEIRKFAESVTVLDSTSELSALLGSDTLTSGQLVIPEQEAGSLSSALGSQSTFQLGQDIQGGLHLIVHDDIGLITQITGWSLLVDSCGSSASQNLSGGGFGQGPSSLPYVSAVQCVQRSSLPDSVDGVYASTYAWAWTTPYGSGRITYMGADYFNVKPEWPELLEREGLMGPSLDAFQAKVQAEMKRRKAEENEESSSQSVDEGNEERQSDSKEKDSASTPEKSKGGCAGEAHGAGEAATQTDSKDVAALARAGPCAGFEELKTIGAAKSRRTSKVASHPLASKPFILTKADAVYGDELVTKRLKEFASLTLQGATACTMNLARNGAKKGGLTEDQLKALEEERKEEAAAAVAEAETAENDAVKAALKVLNNTSQQPGLLGEVSIETDAGQVRVAALSMESLADAEGPAEISAGSETGVSAEVSMELLGEVASAAGAGDGMILLSMSGLTEDAASSLATDDVRAVGARRLASALRSQPISIHFRTADGTKINVQNLTTPMKIRLKTDDPNATCAFWDKSAAQWSSEGVQTLSSKEPGFIHCSTTHLSIFAGIIEVAVRSVLLRLECSTLGLLLQLEALEKLLDGEWLGRPATWVAALMVVVFGILLVLARRLDQYHLRKLPLNQRELLLLRLRLDGGDAEGLAGCAAFCAVIDAVFHFFGWLRGTAYMMLQRIYERRFDLLFIAAVHSLRNLLAKYVVHRSIGLLQVYRSSTAPGTARVLQSAFGAVAPENPEVENGGSRTFKSFFSLSQVA</sequence>
<feature type="compositionally biased region" description="Low complexity" evidence="6">
    <location>
        <begin position="279"/>
        <end position="288"/>
    </location>
</feature>
<dbReference type="Pfam" id="PF01825">
    <property type="entry name" value="GPS"/>
    <property type="match status" value="1"/>
</dbReference>
<evidence type="ECO:0000256" key="6">
    <source>
        <dbReference type="SAM" id="MobiDB-lite"/>
    </source>
</evidence>
<accession>A0A9P1FQP1</accession>
<keyword evidence="3 7" id="KW-1133">Transmembrane helix</keyword>
<dbReference type="OrthoDB" id="10680535at2759"/>
<evidence type="ECO:0000313" key="12">
    <source>
        <dbReference type="Proteomes" id="UP001152797"/>
    </source>
</evidence>
<protein>
    <recommendedName>
        <fullName evidence="9">GAIN-B domain-containing protein</fullName>
    </recommendedName>
</protein>
<feature type="transmembrane region" description="Helical" evidence="7">
    <location>
        <begin position="690"/>
        <end position="709"/>
    </location>
</feature>
<feature type="domain" description="GAIN-B" evidence="9">
    <location>
        <begin position="464"/>
        <end position="610"/>
    </location>
</feature>
<comment type="caution">
    <text evidence="10">The sequence shown here is derived from an EMBL/GenBank/DDBJ whole genome shotgun (WGS) entry which is preliminary data.</text>
</comment>
<feature type="non-terminal residue" evidence="10">
    <location>
        <position position="801"/>
    </location>
</feature>
<reference evidence="10" key="1">
    <citation type="submission" date="2022-10" db="EMBL/GenBank/DDBJ databases">
        <authorList>
            <person name="Chen Y."/>
            <person name="Dougan E. K."/>
            <person name="Chan C."/>
            <person name="Rhodes N."/>
            <person name="Thang M."/>
        </authorList>
    </citation>
    <scope>NUCLEOTIDE SEQUENCE</scope>
</reference>
<feature type="compositionally biased region" description="Basic and acidic residues" evidence="6">
    <location>
        <begin position="255"/>
        <end position="274"/>
    </location>
</feature>
<comment type="subcellular location">
    <subcellularLocation>
        <location evidence="1">Membrane</location>
    </subcellularLocation>
</comment>
<keyword evidence="4 7" id="KW-0472">Membrane</keyword>
<proteinExistence type="predicted"/>
<dbReference type="PROSITE" id="PS50221">
    <property type="entry name" value="GAIN_B"/>
    <property type="match status" value="1"/>
</dbReference>
<evidence type="ECO:0000256" key="1">
    <source>
        <dbReference type="ARBA" id="ARBA00004370"/>
    </source>
</evidence>
<dbReference type="SMART" id="SM00303">
    <property type="entry name" value="GPS"/>
    <property type="match status" value="1"/>
</dbReference>
<organism evidence="10">
    <name type="scientific">Cladocopium goreaui</name>
    <dbReference type="NCBI Taxonomy" id="2562237"/>
    <lineage>
        <taxon>Eukaryota</taxon>
        <taxon>Sar</taxon>
        <taxon>Alveolata</taxon>
        <taxon>Dinophyceae</taxon>
        <taxon>Suessiales</taxon>
        <taxon>Symbiodiniaceae</taxon>
        <taxon>Cladocopium</taxon>
    </lineage>
</organism>
<keyword evidence="12" id="KW-1185">Reference proteome</keyword>
<dbReference type="InterPro" id="IPR000203">
    <property type="entry name" value="GPS"/>
</dbReference>
<keyword evidence="2 7" id="KW-0812">Transmembrane</keyword>
<dbReference type="GO" id="GO:0016020">
    <property type="term" value="C:membrane"/>
    <property type="evidence" value="ECO:0007669"/>
    <property type="project" value="UniProtKB-SubCell"/>
</dbReference>
<evidence type="ECO:0000256" key="2">
    <source>
        <dbReference type="ARBA" id="ARBA00022692"/>
    </source>
</evidence>
<dbReference type="EMBL" id="CAMXCT030001037">
    <property type="protein sequence ID" value="CAL4773326.1"/>
    <property type="molecule type" value="Genomic_DNA"/>
</dbReference>
<dbReference type="InterPro" id="IPR046338">
    <property type="entry name" value="GAIN_dom_sf"/>
</dbReference>
<name>A0A9P1FQP1_9DINO</name>
<feature type="region of interest" description="Disordered" evidence="6">
    <location>
        <begin position="234"/>
        <end position="292"/>
    </location>
</feature>
<evidence type="ECO:0000256" key="4">
    <source>
        <dbReference type="ARBA" id="ARBA00023136"/>
    </source>
</evidence>
<evidence type="ECO:0000256" key="5">
    <source>
        <dbReference type="ARBA" id="ARBA00023157"/>
    </source>
</evidence>
<keyword evidence="8" id="KW-0732">Signal</keyword>
<gene>
    <name evidence="10" type="ORF">C1SCF055_LOCUS13399</name>
</gene>
<evidence type="ECO:0000256" key="3">
    <source>
        <dbReference type="ARBA" id="ARBA00022989"/>
    </source>
</evidence>
<dbReference type="AlphaFoldDB" id="A0A9P1FQP1"/>
<dbReference type="Proteomes" id="UP001152797">
    <property type="component" value="Unassembled WGS sequence"/>
</dbReference>
<reference evidence="11 12" key="2">
    <citation type="submission" date="2024-05" db="EMBL/GenBank/DDBJ databases">
        <authorList>
            <person name="Chen Y."/>
            <person name="Shah S."/>
            <person name="Dougan E. K."/>
            <person name="Thang M."/>
            <person name="Chan C."/>
        </authorList>
    </citation>
    <scope>NUCLEOTIDE SEQUENCE [LARGE SCALE GENOMIC DNA]</scope>
</reference>
<keyword evidence="5" id="KW-1015">Disulfide bond</keyword>
<evidence type="ECO:0000256" key="7">
    <source>
        <dbReference type="SAM" id="Phobius"/>
    </source>
</evidence>
<dbReference type="InterPro" id="IPR057244">
    <property type="entry name" value="GAIN_B"/>
</dbReference>